<name>U4T5F3_9GAMM</name>
<gene>
    <name evidence="1" type="ORF">M917_0803</name>
</gene>
<evidence type="ECO:0000313" key="2">
    <source>
        <dbReference type="Proteomes" id="UP000016761"/>
    </source>
</evidence>
<dbReference type="PATRIC" id="fig|1354303.4.peg.790"/>
<protein>
    <submittedName>
        <fullName evidence="1">Putative phage tail protein</fullName>
    </submittedName>
</protein>
<proteinExistence type="predicted"/>
<evidence type="ECO:0000313" key="1">
    <source>
        <dbReference type="EMBL" id="ERL56125.1"/>
    </source>
</evidence>
<dbReference type="eggNOG" id="COG4385">
    <property type="taxonomic scope" value="Bacteria"/>
</dbReference>
<comment type="caution">
    <text evidence="1">The sequence shown here is derived from an EMBL/GenBank/DDBJ whole genome shotgun (WGS) entry which is preliminary data.</text>
</comment>
<dbReference type="EMBL" id="AUSW01000015">
    <property type="protein sequence ID" value="ERL56125.1"/>
    <property type="molecule type" value="Genomic_DNA"/>
</dbReference>
<dbReference type="AlphaFoldDB" id="U4T5F3"/>
<dbReference type="RefSeq" id="WP_021813456.1">
    <property type="nucleotide sequence ID" value="NZ_AUSW01000015.1"/>
</dbReference>
<dbReference type="Pfam" id="PF09684">
    <property type="entry name" value="Tail_P2_I"/>
    <property type="match status" value="1"/>
</dbReference>
<organism evidence="1 2">
    <name type="scientific">Psychrobacter aquaticus CMS 56</name>
    <dbReference type="NCBI Taxonomy" id="1354303"/>
    <lineage>
        <taxon>Bacteria</taxon>
        <taxon>Pseudomonadati</taxon>
        <taxon>Pseudomonadota</taxon>
        <taxon>Gammaproteobacteria</taxon>
        <taxon>Moraxellales</taxon>
        <taxon>Moraxellaceae</taxon>
        <taxon>Psychrobacter</taxon>
    </lineage>
</organism>
<sequence>MADLVTDSVLPMPLQNQRFAVLESLLERLNGLSKHTIIMLTDITPANALPFFADHFSLFADGWGFAVTESEQRELIKEAIEIHRYKGTPWAIKRVLKLLGYGDCELIERTGFLEHNSSIKHDSKHRYGVGGDWTHYKLITPRLMTVSDAERIRNLLIDVAPLRCKLVSISIPVNHNSVIKHDGTYNYDGVIKQWL</sequence>
<dbReference type="OrthoDB" id="90759at2"/>
<reference evidence="1 2" key="1">
    <citation type="journal article" date="2013" name="Genome Announc.">
        <title>Draft Genome Sequence of Psychrobacter aquaticus Strain CMS 56T, Isolated from a Cyanobacterial Mat Sample Collected from Water Bodies in the McMurdo Dry Valley Region of Antarctica.</title>
        <authorList>
            <person name="Reddy G.S."/>
            <person name="Ara S."/>
            <person name="Singh A."/>
            <person name="Kumar Pinnaka A."/>
            <person name="Shivaji S."/>
        </authorList>
    </citation>
    <scope>NUCLEOTIDE SEQUENCE [LARGE SCALE GENOMIC DNA]</scope>
    <source>
        <strain evidence="1 2">CMS 56</strain>
    </source>
</reference>
<accession>U4T5F3</accession>
<keyword evidence="2" id="KW-1185">Reference proteome</keyword>
<dbReference type="InterPro" id="IPR006521">
    <property type="entry name" value="Tail_protein_I"/>
</dbReference>
<dbReference type="STRING" id="1354303.M917_0803"/>
<dbReference type="Proteomes" id="UP000016761">
    <property type="component" value="Unassembled WGS sequence"/>
</dbReference>